<dbReference type="Proteomes" id="UP000439903">
    <property type="component" value="Unassembled WGS sequence"/>
</dbReference>
<reference evidence="1 2" key="1">
    <citation type="journal article" date="2019" name="Environ. Microbiol.">
        <title>At the nexus of three kingdoms: the genome of the mycorrhizal fungus Gigaspora margarita provides insights into plant, endobacterial and fungal interactions.</title>
        <authorList>
            <person name="Venice F."/>
            <person name="Ghignone S."/>
            <person name="Salvioli di Fossalunga A."/>
            <person name="Amselem J."/>
            <person name="Novero M."/>
            <person name="Xianan X."/>
            <person name="Sedzielewska Toro K."/>
            <person name="Morin E."/>
            <person name="Lipzen A."/>
            <person name="Grigoriev I.V."/>
            <person name="Henrissat B."/>
            <person name="Martin F.M."/>
            <person name="Bonfante P."/>
        </authorList>
    </citation>
    <scope>NUCLEOTIDE SEQUENCE [LARGE SCALE GENOMIC DNA]</scope>
    <source>
        <strain evidence="1 2">BEG34</strain>
    </source>
</reference>
<keyword evidence="2" id="KW-1185">Reference proteome</keyword>
<sequence>MMEADNESSFSSINSENILTPGERLQWLNREAQMIDRLIDFAIVILENANDKDIQNIWDTNIFGNSFFKTIARSLFYFETLGLDLLYSGGNERDKFAKKLEHLLTLWENRLNSEDFHRDQMVKEIADFAFSNEIDLLNIEIEKSDPVSYIRITAGFKILTATGIFPELFTHMPSHVAV</sequence>
<protein>
    <submittedName>
        <fullName evidence="1">DNA-dependent protein kinase catalytic subunit</fullName>
    </submittedName>
</protein>
<dbReference type="OrthoDB" id="2494051at2759"/>
<keyword evidence="1" id="KW-0808">Transferase</keyword>
<proteinExistence type="predicted"/>
<name>A0A8H3X5T4_GIGMA</name>
<accession>A0A8H3X5T4</accession>
<dbReference type="EMBL" id="WTPW01001686">
    <property type="protein sequence ID" value="KAF0420910.1"/>
    <property type="molecule type" value="Genomic_DNA"/>
</dbReference>
<evidence type="ECO:0000313" key="2">
    <source>
        <dbReference type="Proteomes" id="UP000439903"/>
    </source>
</evidence>
<keyword evidence="1" id="KW-0418">Kinase</keyword>
<dbReference type="AlphaFoldDB" id="A0A8H3X5T4"/>
<evidence type="ECO:0000313" key="1">
    <source>
        <dbReference type="EMBL" id="KAF0420910.1"/>
    </source>
</evidence>
<dbReference type="GO" id="GO:0016301">
    <property type="term" value="F:kinase activity"/>
    <property type="evidence" value="ECO:0007669"/>
    <property type="project" value="UniProtKB-KW"/>
</dbReference>
<gene>
    <name evidence="1" type="ORF">F8M41_006886</name>
</gene>
<comment type="caution">
    <text evidence="1">The sequence shown here is derived from an EMBL/GenBank/DDBJ whole genome shotgun (WGS) entry which is preliminary data.</text>
</comment>
<organism evidence="1 2">
    <name type="scientific">Gigaspora margarita</name>
    <dbReference type="NCBI Taxonomy" id="4874"/>
    <lineage>
        <taxon>Eukaryota</taxon>
        <taxon>Fungi</taxon>
        <taxon>Fungi incertae sedis</taxon>
        <taxon>Mucoromycota</taxon>
        <taxon>Glomeromycotina</taxon>
        <taxon>Glomeromycetes</taxon>
        <taxon>Diversisporales</taxon>
        <taxon>Gigasporaceae</taxon>
        <taxon>Gigaspora</taxon>
    </lineage>
</organism>